<comment type="caution">
    <text evidence="17">The sequence shown here is derived from an EMBL/GenBank/DDBJ whole genome shotgun (WGS) entry which is preliminary data.</text>
</comment>
<gene>
    <name evidence="17" type="ORF">CR205_13970</name>
</gene>
<feature type="binding site" evidence="15">
    <location>
        <position position="15"/>
    </location>
    <ligand>
        <name>a divalent metal cation</name>
        <dbReference type="ChEBI" id="CHEBI:60240"/>
    </ligand>
</feature>
<comment type="cofactor">
    <cofactor evidence="3">
        <name>Mn(2+)</name>
        <dbReference type="ChEBI" id="CHEBI:29035"/>
    </cofactor>
</comment>
<dbReference type="EC" id="3.1.1.17" evidence="7"/>
<evidence type="ECO:0000256" key="14">
    <source>
        <dbReference type="PIRSR" id="PIRSR605511-1"/>
    </source>
</evidence>
<dbReference type="InterPro" id="IPR011042">
    <property type="entry name" value="6-blade_b-propeller_TolB-like"/>
</dbReference>
<dbReference type="EMBL" id="PDOF01000002">
    <property type="protein sequence ID" value="PYZ96786.1"/>
    <property type="molecule type" value="Genomic_DNA"/>
</dbReference>
<keyword evidence="12" id="KW-0106">Calcium</keyword>
<dbReference type="PANTHER" id="PTHR10907">
    <property type="entry name" value="REGUCALCIN"/>
    <property type="match status" value="1"/>
</dbReference>
<evidence type="ECO:0000256" key="15">
    <source>
        <dbReference type="PIRSR" id="PIRSR605511-2"/>
    </source>
</evidence>
<evidence type="ECO:0000256" key="12">
    <source>
        <dbReference type="ARBA" id="ARBA00022837"/>
    </source>
</evidence>
<protein>
    <recommendedName>
        <fullName evidence="8">Regucalcin</fullName>
        <ecNumber evidence="7">3.1.1.17</ecNumber>
    </recommendedName>
    <alternativeName>
        <fullName evidence="13">Gluconolactonase</fullName>
    </alternativeName>
</protein>
<dbReference type="Proteomes" id="UP000248066">
    <property type="component" value="Unassembled WGS sequence"/>
</dbReference>
<evidence type="ECO:0000256" key="5">
    <source>
        <dbReference type="ARBA" id="ARBA00004496"/>
    </source>
</evidence>
<evidence type="ECO:0000256" key="11">
    <source>
        <dbReference type="ARBA" id="ARBA00022801"/>
    </source>
</evidence>
<dbReference type="OrthoDB" id="2633250at2"/>
<dbReference type="GO" id="GO:0005737">
    <property type="term" value="C:cytoplasm"/>
    <property type="evidence" value="ECO:0007669"/>
    <property type="project" value="UniProtKB-SubCell"/>
</dbReference>
<feature type="binding site" evidence="15">
    <location>
        <position position="195"/>
    </location>
    <ligand>
        <name>a divalent metal cation</name>
        <dbReference type="ChEBI" id="CHEBI:60240"/>
    </ligand>
</feature>
<evidence type="ECO:0000256" key="4">
    <source>
        <dbReference type="ARBA" id="ARBA00001946"/>
    </source>
</evidence>
<dbReference type="InterPro" id="IPR013658">
    <property type="entry name" value="SGL"/>
</dbReference>
<evidence type="ECO:0000313" key="18">
    <source>
        <dbReference type="Proteomes" id="UP000248066"/>
    </source>
</evidence>
<evidence type="ECO:0000256" key="10">
    <source>
        <dbReference type="ARBA" id="ARBA00022723"/>
    </source>
</evidence>
<comment type="similarity">
    <text evidence="6">Belongs to the SMP-30/CGR1 family.</text>
</comment>
<feature type="domain" description="SMP-30/Gluconolactonase/LRE-like region" evidence="16">
    <location>
        <begin position="13"/>
        <end position="254"/>
    </location>
</feature>
<name>A0A2W0H7S4_9BACI</name>
<feature type="binding site" evidence="15">
    <location>
        <position position="99"/>
    </location>
    <ligand>
        <name>substrate</name>
    </ligand>
</feature>
<keyword evidence="11" id="KW-0378">Hydrolase</keyword>
<dbReference type="PANTHER" id="PTHR10907:SF47">
    <property type="entry name" value="REGUCALCIN"/>
    <property type="match status" value="1"/>
</dbReference>
<dbReference type="SUPFAM" id="SSF63829">
    <property type="entry name" value="Calcium-dependent phosphotriesterase"/>
    <property type="match status" value="1"/>
</dbReference>
<evidence type="ECO:0000256" key="7">
    <source>
        <dbReference type="ARBA" id="ARBA00013227"/>
    </source>
</evidence>
<evidence type="ECO:0000313" key="17">
    <source>
        <dbReference type="EMBL" id="PYZ96786.1"/>
    </source>
</evidence>
<evidence type="ECO:0000259" key="16">
    <source>
        <dbReference type="Pfam" id="PF08450"/>
    </source>
</evidence>
<dbReference type="InterPro" id="IPR008367">
    <property type="entry name" value="Regucalcin"/>
</dbReference>
<comment type="cofactor">
    <cofactor evidence="15">
        <name>Zn(2+)</name>
        <dbReference type="ChEBI" id="CHEBI:29105"/>
    </cofactor>
    <text evidence="15">Binds 1 divalent metal cation per subunit.</text>
</comment>
<evidence type="ECO:0000256" key="13">
    <source>
        <dbReference type="ARBA" id="ARBA00032464"/>
    </source>
</evidence>
<dbReference type="GO" id="GO:0030234">
    <property type="term" value="F:enzyme regulator activity"/>
    <property type="evidence" value="ECO:0007669"/>
    <property type="project" value="InterPro"/>
</dbReference>
<sequence length="279" mass="31003">METEKLAGCENKLGEGPLWCEEDGRLYWVDIVGSAIYEFDYDEAEIKKYPTEKRPTALGQKKGSSRYVVLEDGLYLWEKITNTVEPVDVLDLPDGVRFNDGKLDPWGRFWAGTMGEKGQKEAGALYCWDTDGTRQTVLKDVTTSNGLAWDKQAVTMYYIDTGTRCILKFHYDETTGAIANKEIVYTFQEEDGVPDGMTIDSNGLLWVALFGGYRVAVINPELGEWVDTVDVPAKKVTCPAFGGPDGRDLFITTASVGLTEPDLIEYPDSGSLFVVRGVK</sequence>
<keyword evidence="15" id="KW-0862">Zinc</keyword>
<evidence type="ECO:0000256" key="6">
    <source>
        <dbReference type="ARBA" id="ARBA00008853"/>
    </source>
</evidence>
<keyword evidence="10 15" id="KW-0479">Metal-binding</keyword>
<dbReference type="PRINTS" id="PR01790">
    <property type="entry name" value="SMP30FAMILY"/>
</dbReference>
<evidence type="ECO:0000256" key="9">
    <source>
        <dbReference type="ARBA" id="ARBA00022490"/>
    </source>
</evidence>
<feature type="binding site" evidence="15">
    <location>
        <position position="145"/>
    </location>
    <ligand>
        <name>a divalent metal cation</name>
        <dbReference type="ChEBI" id="CHEBI:60240"/>
    </ligand>
</feature>
<evidence type="ECO:0000256" key="1">
    <source>
        <dbReference type="ARBA" id="ARBA00001589"/>
    </source>
</evidence>
<comment type="catalytic activity">
    <reaction evidence="1">
        <text>D-glucono-1,5-lactone + H2O = D-gluconate + H(+)</text>
        <dbReference type="Rhea" id="RHEA:10440"/>
        <dbReference type="ChEBI" id="CHEBI:15377"/>
        <dbReference type="ChEBI" id="CHEBI:15378"/>
        <dbReference type="ChEBI" id="CHEBI:16217"/>
        <dbReference type="ChEBI" id="CHEBI:18391"/>
        <dbReference type="EC" id="3.1.1.17"/>
    </reaction>
</comment>
<evidence type="ECO:0000256" key="8">
    <source>
        <dbReference type="ARBA" id="ARBA00016808"/>
    </source>
</evidence>
<evidence type="ECO:0000256" key="3">
    <source>
        <dbReference type="ARBA" id="ARBA00001936"/>
    </source>
</evidence>
<dbReference type="AlphaFoldDB" id="A0A2W0H7S4"/>
<reference evidence="17 18" key="1">
    <citation type="submission" date="2017-10" db="EMBL/GenBank/DDBJ databases">
        <title>Bacillus sp. nov., a halophilic bacterium isolated from a Yangshapao Lake.</title>
        <authorList>
            <person name="Wang H."/>
        </authorList>
    </citation>
    <scope>NUCLEOTIDE SEQUENCE [LARGE SCALE GENOMIC DNA]</scope>
    <source>
        <strain evidence="17 18">YSP-3</strain>
    </source>
</reference>
<dbReference type="GO" id="GO:0004341">
    <property type="term" value="F:gluconolactonase activity"/>
    <property type="evidence" value="ECO:0007669"/>
    <property type="project" value="UniProtKB-EC"/>
</dbReference>
<keyword evidence="9" id="KW-0963">Cytoplasm</keyword>
<proteinExistence type="inferred from homology"/>
<feature type="binding site" evidence="15">
    <location>
        <position position="97"/>
    </location>
    <ligand>
        <name>substrate</name>
    </ligand>
</feature>
<dbReference type="Gene3D" id="2.120.10.30">
    <property type="entry name" value="TolB, C-terminal domain"/>
    <property type="match status" value="1"/>
</dbReference>
<dbReference type="PRINTS" id="PR01791">
    <property type="entry name" value="REGUCALCIN"/>
</dbReference>
<dbReference type="InterPro" id="IPR005511">
    <property type="entry name" value="SMP-30"/>
</dbReference>
<comment type="cofactor">
    <cofactor evidence="2">
        <name>Ca(2+)</name>
        <dbReference type="ChEBI" id="CHEBI:29108"/>
    </cofactor>
</comment>
<comment type="cofactor">
    <cofactor evidence="4">
        <name>Mg(2+)</name>
        <dbReference type="ChEBI" id="CHEBI:18420"/>
    </cofactor>
</comment>
<keyword evidence="18" id="KW-1185">Reference proteome</keyword>
<feature type="active site" description="Proton donor/acceptor" evidence="14">
    <location>
        <position position="195"/>
    </location>
</feature>
<accession>A0A2W0H7S4</accession>
<dbReference type="GO" id="GO:0019853">
    <property type="term" value="P:L-ascorbic acid biosynthetic process"/>
    <property type="evidence" value="ECO:0007669"/>
    <property type="project" value="TreeGrafter"/>
</dbReference>
<evidence type="ECO:0000256" key="2">
    <source>
        <dbReference type="ARBA" id="ARBA00001913"/>
    </source>
</evidence>
<dbReference type="RefSeq" id="WP_110520724.1">
    <property type="nucleotide sequence ID" value="NZ_PDOF01000002.1"/>
</dbReference>
<dbReference type="Pfam" id="PF08450">
    <property type="entry name" value="SGL"/>
    <property type="match status" value="1"/>
</dbReference>
<dbReference type="GO" id="GO:0005509">
    <property type="term" value="F:calcium ion binding"/>
    <property type="evidence" value="ECO:0007669"/>
    <property type="project" value="InterPro"/>
</dbReference>
<organism evidence="17 18">
    <name type="scientific">Alteribacter lacisalsi</name>
    <dbReference type="NCBI Taxonomy" id="2045244"/>
    <lineage>
        <taxon>Bacteria</taxon>
        <taxon>Bacillati</taxon>
        <taxon>Bacillota</taxon>
        <taxon>Bacilli</taxon>
        <taxon>Bacillales</taxon>
        <taxon>Bacillaceae</taxon>
        <taxon>Alteribacter</taxon>
    </lineage>
</organism>
<comment type="subcellular location">
    <subcellularLocation>
        <location evidence="5">Cytoplasm</location>
    </subcellularLocation>
</comment>